<dbReference type="AlphaFoldDB" id="A0AA39WHK2"/>
<accession>A0AA39WHK2</accession>
<dbReference type="Proteomes" id="UP001175001">
    <property type="component" value="Unassembled WGS sequence"/>
</dbReference>
<protein>
    <submittedName>
        <fullName evidence="2">Uncharacterized protein</fullName>
    </submittedName>
</protein>
<feature type="compositionally biased region" description="Basic and acidic residues" evidence="1">
    <location>
        <begin position="131"/>
        <end position="140"/>
    </location>
</feature>
<comment type="caution">
    <text evidence="2">The sequence shown here is derived from an EMBL/GenBank/DDBJ whole genome shotgun (WGS) entry which is preliminary data.</text>
</comment>
<name>A0AA39WHK2_9PEZI</name>
<proteinExistence type="predicted"/>
<keyword evidence="3" id="KW-1185">Reference proteome</keyword>
<gene>
    <name evidence="2" type="ORF">DIS24_g11724</name>
</gene>
<evidence type="ECO:0000313" key="3">
    <source>
        <dbReference type="Proteomes" id="UP001175001"/>
    </source>
</evidence>
<sequence>MEPERKPPKKDPFGGEDLEIHELRTWLVSEQEKFKALNPDFVQQNPKADLRQPDNLTQQLVQLMEKAQDKIDNHSRRMLNNGYVSRAKESMTWSFYGYHRLSKLLKAIGYTNSKLQAIAAPQERRIEYRRAREANSEDARAGPQDMPSKTEQTRAYTNEMEKNHTELKSEKIGLLESSAEQEYLMDGVAQQDINSEKPDTIADLHSTSCATLSFLSSLGDGTPYKGEASCESAAMNLKRWAVGFTKGELALDRVLEDGDEGKQFLKACIVGALVDIIGMEGEA</sequence>
<reference evidence="2" key="1">
    <citation type="submission" date="2023-06" db="EMBL/GenBank/DDBJ databases">
        <title>Multi-omics analyses reveal the molecular pathogenesis toolkit of Lasiodiplodia hormozganensis, a cross-kingdom pathogen.</title>
        <authorList>
            <person name="Felix C."/>
            <person name="Meneses R."/>
            <person name="Goncalves M.F.M."/>
            <person name="Tilleman L."/>
            <person name="Duarte A.S."/>
            <person name="Jorrin-Novo J.V."/>
            <person name="Van De Peer Y."/>
            <person name="Deforce D."/>
            <person name="Van Nieuwerburgh F."/>
            <person name="Esteves A.C."/>
            <person name="Alves A."/>
        </authorList>
    </citation>
    <scope>NUCLEOTIDE SEQUENCE</scope>
    <source>
        <strain evidence="2">CBS 339.90</strain>
    </source>
</reference>
<feature type="region of interest" description="Disordered" evidence="1">
    <location>
        <begin position="131"/>
        <end position="153"/>
    </location>
</feature>
<evidence type="ECO:0000256" key="1">
    <source>
        <dbReference type="SAM" id="MobiDB-lite"/>
    </source>
</evidence>
<organism evidence="2 3">
    <name type="scientific">Lasiodiplodia hormozganensis</name>
    <dbReference type="NCBI Taxonomy" id="869390"/>
    <lineage>
        <taxon>Eukaryota</taxon>
        <taxon>Fungi</taxon>
        <taxon>Dikarya</taxon>
        <taxon>Ascomycota</taxon>
        <taxon>Pezizomycotina</taxon>
        <taxon>Dothideomycetes</taxon>
        <taxon>Dothideomycetes incertae sedis</taxon>
        <taxon>Botryosphaeriales</taxon>
        <taxon>Botryosphaeriaceae</taxon>
        <taxon>Lasiodiplodia</taxon>
    </lineage>
</organism>
<evidence type="ECO:0000313" key="2">
    <source>
        <dbReference type="EMBL" id="KAK0615535.1"/>
    </source>
</evidence>
<dbReference type="EMBL" id="JAUJDW010000186">
    <property type="protein sequence ID" value="KAK0615535.1"/>
    <property type="molecule type" value="Genomic_DNA"/>
</dbReference>